<evidence type="ECO:0000313" key="1">
    <source>
        <dbReference type="EMBL" id="KAK0553914.1"/>
    </source>
</evidence>
<dbReference type="InterPro" id="IPR029063">
    <property type="entry name" value="SAM-dependent_MTases_sf"/>
</dbReference>
<accession>A0AAN6GUC3</accession>
<dbReference type="GO" id="GO:0008757">
    <property type="term" value="F:S-adenosylmethionine-dependent methyltransferase activity"/>
    <property type="evidence" value="ECO:0007669"/>
    <property type="project" value="UniProtKB-ARBA"/>
</dbReference>
<comment type="caution">
    <text evidence="1">The sequence shown here is derived from an EMBL/GenBank/DDBJ whole genome shotgun (WGS) entry which is preliminary data.</text>
</comment>
<dbReference type="PANTHER" id="PTHR14614:SF132">
    <property type="entry name" value="PROTEIN-LYSINE METHYLTRANSFERASE C42C1.13"/>
    <property type="match status" value="1"/>
</dbReference>
<dbReference type="Gene3D" id="3.40.50.150">
    <property type="entry name" value="Vaccinia Virus protein VP39"/>
    <property type="match status" value="1"/>
</dbReference>
<proteinExistence type="predicted"/>
<dbReference type="Proteomes" id="UP001176517">
    <property type="component" value="Unassembled WGS sequence"/>
</dbReference>
<sequence>MSLVYLSFQRPPPHALVPNEALRVCVNVTNDLRSEPYLPPAGAPLRLRLVWVDEKFKPIGGAPTAEHTWTDASSAYKVVDGLKAPSSLRGIDIIHLAICGVPPERRKNAAGPSVTPVRRGRIPITPAQHQNTGVEDGYVFRLHADERSEGPEFVPVLSGPIRVSRHSSDLGKQNVLLRIIRLGDRTLPIPSKCVDVVIQEHTGFDLDKHIWDASIHLLRLLTSPATSLPASLRLLERAREQMQVSNQPFRIVELGAGTGIVSIVLAKWLASQINLEPEGQATSHGAVGANADSDDAIKPPLVSFYATDLESALPIMNTNLDLNGCTPSNTSAQSYRHVGSDRVRFHAPVHLNWTDSALPGELSQQTDLVLISDCTYNSTFYKPLAQTLTRLSPRSCILAKKHRHEDEKVLWNIFGEEEQRDEHGTFQWVLVKGHSQDDSASSGDCDWAVWERRTVFK</sequence>
<name>A0AAN6GUC3_9BASI</name>
<reference evidence="1" key="1">
    <citation type="journal article" date="2023" name="PhytoFront">
        <title>Draft Genome Resources of Seven Strains of Tilletia horrida, Causal Agent of Kernel Smut of Rice.</title>
        <authorList>
            <person name="Khanal S."/>
            <person name="Antony Babu S."/>
            <person name="Zhou X.G."/>
        </authorList>
    </citation>
    <scope>NUCLEOTIDE SEQUENCE</scope>
    <source>
        <strain evidence="1">TX6</strain>
    </source>
</reference>
<gene>
    <name evidence="1" type="ORF">OC846_002311</name>
</gene>
<dbReference type="AlphaFoldDB" id="A0AAN6GUC3"/>
<organism evidence="1 2">
    <name type="scientific">Tilletia horrida</name>
    <dbReference type="NCBI Taxonomy" id="155126"/>
    <lineage>
        <taxon>Eukaryota</taxon>
        <taxon>Fungi</taxon>
        <taxon>Dikarya</taxon>
        <taxon>Basidiomycota</taxon>
        <taxon>Ustilaginomycotina</taxon>
        <taxon>Exobasidiomycetes</taxon>
        <taxon>Tilletiales</taxon>
        <taxon>Tilletiaceae</taxon>
        <taxon>Tilletia</taxon>
    </lineage>
</organism>
<dbReference type="GO" id="GO:0005829">
    <property type="term" value="C:cytosol"/>
    <property type="evidence" value="ECO:0007669"/>
    <property type="project" value="TreeGrafter"/>
</dbReference>
<dbReference type="SUPFAM" id="SSF53335">
    <property type="entry name" value="S-adenosyl-L-methionine-dependent methyltransferases"/>
    <property type="match status" value="1"/>
</dbReference>
<dbReference type="Pfam" id="PF10294">
    <property type="entry name" value="Methyltransf_16"/>
    <property type="match status" value="2"/>
</dbReference>
<dbReference type="InterPro" id="IPR019410">
    <property type="entry name" value="Methyltransf_16"/>
</dbReference>
<protein>
    <submittedName>
        <fullName evidence="1">Uncharacterized protein</fullName>
    </submittedName>
</protein>
<dbReference type="EMBL" id="JAPDMZ010000044">
    <property type="protein sequence ID" value="KAK0553914.1"/>
    <property type="molecule type" value="Genomic_DNA"/>
</dbReference>
<evidence type="ECO:0000313" key="2">
    <source>
        <dbReference type="Proteomes" id="UP001176517"/>
    </source>
</evidence>
<keyword evidence="2" id="KW-1185">Reference proteome</keyword>
<dbReference type="PANTHER" id="PTHR14614">
    <property type="entry name" value="HEPATOCELLULAR CARCINOMA-ASSOCIATED ANTIGEN"/>
    <property type="match status" value="1"/>
</dbReference>